<gene>
    <name evidence="2" type="ORF">LCGC14_2271600</name>
</gene>
<name>A0A0F9DJ41_9ZZZZ</name>
<evidence type="ECO:0000313" key="2">
    <source>
        <dbReference type="EMBL" id="KKL53821.1"/>
    </source>
</evidence>
<protein>
    <submittedName>
        <fullName evidence="2">Uncharacterized protein</fullName>
    </submittedName>
</protein>
<dbReference type="SUPFAM" id="SSF46785">
    <property type="entry name" value="Winged helix' DNA-binding domain"/>
    <property type="match status" value="1"/>
</dbReference>
<accession>A0A0F9DJ41</accession>
<reference evidence="2" key="1">
    <citation type="journal article" date="2015" name="Nature">
        <title>Complex archaea that bridge the gap between prokaryotes and eukaryotes.</title>
        <authorList>
            <person name="Spang A."/>
            <person name="Saw J.H."/>
            <person name="Jorgensen S.L."/>
            <person name="Zaremba-Niedzwiedzka K."/>
            <person name="Martijn J."/>
            <person name="Lind A.E."/>
            <person name="van Eijk R."/>
            <person name="Schleper C."/>
            <person name="Guy L."/>
            <person name="Ettema T.J."/>
        </authorList>
    </citation>
    <scope>NUCLEOTIDE SEQUENCE</scope>
</reference>
<comment type="caution">
    <text evidence="2">The sequence shown here is derived from an EMBL/GenBank/DDBJ whole genome shotgun (WGS) entry which is preliminary data.</text>
</comment>
<sequence>YLTSGGSAGHSGVWLLEAQEGINTAAEGRYWQVATSIHDTDGGRKERSEGDSEGDGSLDFRNQSYTTSEEKIVDYLVTIGEGVNAAKIRRETKINGTSTKAALDSLVNQGFIEKTEEAGTATLYYSLV</sequence>
<feature type="region of interest" description="Disordered" evidence="1">
    <location>
        <begin position="35"/>
        <end position="63"/>
    </location>
</feature>
<evidence type="ECO:0000256" key="1">
    <source>
        <dbReference type="SAM" id="MobiDB-lite"/>
    </source>
</evidence>
<dbReference type="InterPro" id="IPR036390">
    <property type="entry name" value="WH_DNA-bd_sf"/>
</dbReference>
<organism evidence="2">
    <name type="scientific">marine sediment metagenome</name>
    <dbReference type="NCBI Taxonomy" id="412755"/>
    <lineage>
        <taxon>unclassified sequences</taxon>
        <taxon>metagenomes</taxon>
        <taxon>ecological metagenomes</taxon>
    </lineage>
</organism>
<feature type="non-terminal residue" evidence="2">
    <location>
        <position position="1"/>
    </location>
</feature>
<dbReference type="EMBL" id="LAZR01031416">
    <property type="protein sequence ID" value="KKL53821.1"/>
    <property type="molecule type" value="Genomic_DNA"/>
</dbReference>
<dbReference type="AlphaFoldDB" id="A0A0F9DJ41"/>
<proteinExistence type="predicted"/>
<feature type="compositionally biased region" description="Basic and acidic residues" evidence="1">
    <location>
        <begin position="38"/>
        <end position="50"/>
    </location>
</feature>